<evidence type="ECO:0000256" key="1">
    <source>
        <dbReference type="SAM" id="MobiDB-lite"/>
    </source>
</evidence>
<evidence type="ECO:0000313" key="2">
    <source>
        <dbReference type="EMBL" id="ART68178.1"/>
    </source>
</evidence>
<reference evidence="2 3" key="1">
    <citation type="submission" date="2017-04" db="EMBL/GenBank/DDBJ databases">
        <title>Whole Genome Sequence of 1,4-Dioxane Degrading Bacterium Mycobacterium dioxanotrophicus PH-06.</title>
        <authorList>
            <person name="He Y."/>
        </authorList>
    </citation>
    <scope>NUCLEOTIDE SEQUENCE [LARGE SCALE GENOMIC DNA]</scope>
    <source>
        <strain evidence="2 3">PH-06</strain>
    </source>
</reference>
<feature type="region of interest" description="Disordered" evidence="1">
    <location>
        <begin position="114"/>
        <end position="141"/>
    </location>
</feature>
<keyword evidence="3" id="KW-1185">Reference proteome</keyword>
<protein>
    <submittedName>
        <fullName evidence="2">Uncharacterized protein</fullName>
    </submittedName>
</protein>
<name>A0A1Y0BZ58_9MYCO</name>
<dbReference type="KEGG" id="mdx:BTO20_05885"/>
<dbReference type="EMBL" id="CP020809">
    <property type="protein sequence ID" value="ART68178.1"/>
    <property type="molecule type" value="Genomic_DNA"/>
</dbReference>
<sequence length="141" mass="15570">MTDTAREKVAEAIRAARGWKPEHGFGYTDHLADAAIAAHLDALKTNGYALVKLPKSPSEYWGPEHQPQWNHYPYTRVDGDEIEIGARCEYVFRANVLEARVFAADVLAAADAAESTQRTAQPDACPEWQPVHDPDADPGRS</sequence>
<dbReference type="Proteomes" id="UP000195331">
    <property type="component" value="Chromosome"/>
</dbReference>
<evidence type="ECO:0000313" key="3">
    <source>
        <dbReference type="Proteomes" id="UP000195331"/>
    </source>
</evidence>
<accession>A0A1Y0BZ58</accession>
<feature type="compositionally biased region" description="Basic and acidic residues" evidence="1">
    <location>
        <begin position="130"/>
        <end position="141"/>
    </location>
</feature>
<organism evidence="2 3">
    <name type="scientific">Mycobacterium dioxanotrophicus</name>
    <dbReference type="NCBI Taxonomy" id="482462"/>
    <lineage>
        <taxon>Bacteria</taxon>
        <taxon>Bacillati</taxon>
        <taxon>Actinomycetota</taxon>
        <taxon>Actinomycetes</taxon>
        <taxon>Mycobacteriales</taxon>
        <taxon>Mycobacteriaceae</taxon>
        <taxon>Mycobacterium</taxon>
    </lineage>
</organism>
<dbReference type="RefSeq" id="WP_087074173.1">
    <property type="nucleotide sequence ID" value="NZ_CP020809.1"/>
</dbReference>
<dbReference type="OrthoDB" id="10001986at2"/>
<gene>
    <name evidence="2" type="ORF">BTO20_05885</name>
</gene>
<dbReference type="AlphaFoldDB" id="A0A1Y0BZ58"/>
<proteinExistence type="predicted"/>